<evidence type="ECO:0000256" key="8">
    <source>
        <dbReference type="ARBA" id="ARBA00023180"/>
    </source>
</evidence>
<reference evidence="11 12" key="1">
    <citation type="submission" date="2016-09" db="EMBL/GenBank/DDBJ databases">
        <title>The draft genome of Dichanthelium oligosanthes: A C3 panicoid grass species.</title>
        <authorList>
            <person name="Studer A.J."/>
            <person name="Schnable J.C."/>
            <person name="Brutnell T.P."/>
        </authorList>
    </citation>
    <scope>NUCLEOTIDE SEQUENCE [LARGE SCALE GENOMIC DNA]</scope>
    <source>
        <strain evidence="12">cv. Kellogg 1175</strain>
        <tissue evidence="11">Leaf</tissue>
    </source>
</reference>
<dbReference type="Pfam" id="PF00560">
    <property type="entry name" value="LRR_1"/>
    <property type="match status" value="3"/>
</dbReference>
<dbReference type="PANTHER" id="PTHR48061">
    <property type="entry name" value="LEUCINE-RICH REPEAT RECEPTOR PROTEIN KINASE EMS1-LIKE-RELATED"/>
    <property type="match status" value="1"/>
</dbReference>
<dbReference type="InterPro" id="IPR032675">
    <property type="entry name" value="LRR_dom_sf"/>
</dbReference>
<evidence type="ECO:0000256" key="4">
    <source>
        <dbReference type="ARBA" id="ARBA00022729"/>
    </source>
</evidence>
<name>A0A1E5W430_9POAL</name>
<keyword evidence="7" id="KW-0472">Membrane</keyword>
<evidence type="ECO:0000313" key="11">
    <source>
        <dbReference type="EMBL" id="OEL32038.1"/>
    </source>
</evidence>
<sequence length="247" mass="26302">MDGAMCTRWWRVALIAGLLGLIQPSSSRGDIPDPRPCPDDADHAAAALLSIKAELNDPNDALRDWKADGPCPCPCNWKAVACFYITYDGGFVLHFHVAQLHLASLGLSGTLSPRIGNLTTLQMVHLQGNNISGPIPDSIGSLRMLRELDMSNNSLNGSIPSSLGNLKRLHYLKLNNNSLSGVIPDSLGTIDYLKILPPNSNSDGSTSALTPAGKLTSTVYLACDLSTFVSVRFTEIAPAADCTTKDG</sequence>
<dbReference type="FunFam" id="3.80.10.10:FF:000400">
    <property type="entry name" value="Nuclear pore complex protein NUP107"/>
    <property type="match status" value="1"/>
</dbReference>
<accession>A0A1E5W430</accession>
<dbReference type="GO" id="GO:0016301">
    <property type="term" value="F:kinase activity"/>
    <property type="evidence" value="ECO:0007669"/>
    <property type="project" value="UniProtKB-KW"/>
</dbReference>
<keyword evidence="8" id="KW-0325">Glycoprotein</keyword>
<evidence type="ECO:0000256" key="3">
    <source>
        <dbReference type="ARBA" id="ARBA00022692"/>
    </source>
</evidence>
<keyword evidence="12" id="KW-1185">Reference proteome</keyword>
<evidence type="ECO:0000313" key="12">
    <source>
        <dbReference type="Proteomes" id="UP000095767"/>
    </source>
</evidence>
<feature type="signal peptide" evidence="9">
    <location>
        <begin position="1"/>
        <end position="27"/>
    </location>
</feature>
<dbReference type="InterPro" id="IPR001611">
    <property type="entry name" value="Leu-rich_rpt"/>
</dbReference>
<keyword evidence="2" id="KW-0433">Leucine-rich repeat</keyword>
<dbReference type="Gene3D" id="3.80.10.10">
    <property type="entry name" value="Ribonuclease Inhibitor"/>
    <property type="match status" value="1"/>
</dbReference>
<dbReference type="PANTHER" id="PTHR48061:SF2">
    <property type="entry name" value="RECEPTOR LIKE PROTEIN 30-LIKE"/>
    <property type="match status" value="1"/>
</dbReference>
<comment type="subcellular location">
    <subcellularLocation>
        <location evidence="1">Membrane</location>
        <topology evidence="1">Single-pass type I membrane protein</topology>
    </subcellularLocation>
</comment>
<evidence type="ECO:0000256" key="2">
    <source>
        <dbReference type="ARBA" id="ARBA00022614"/>
    </source>
</evidence>
<evidence type="ECO:0000256" key="7">
    <source>
        <dbReference type="ARBA" id="ARBA00023136"/>
    </source>
</evidence>
<evidence type="ECO:0000256" key="6">
    <source>
        <dbReference type="ARBA" id="ARBA00022989"/>
    </source>
</evidence>
<keyword evidence="3" id="KW-0812">Transmembrane</keyword>
<dbReference type="OrthoDB" id="690927at2759"/>
<organism evidence="11 12">
    <name type="scientific">Dichanthelium oligosanthes</name>
    <dbReference type="NCBI Taxonomy" id="888268"/>
    <lineage>
        <taxon>Eukaryota</taxon>
        <taxon>Viridiplantae</taxon>
        <taxon>Streptophyta</taxon>
        <taxon>Embryophyta</taxon>
        <taxon>Tracheophyta</taxon>
        <taxon>Spermatophyta</taxon>
        <taxon>Magnoliopsida</taxon>
        <taxon>Liliopsida</taxon>
        <taxon>Poales</taxon>
        <taxon>Poaceae</taxon>
        <taxon>PACMAD clade</taxon>
        <taxon>Panicoideae</taxon>
        <taxon>Panicodae</taxon>
        <taxon>Paniceae</taxon>
        <taxon>Dichantheliinae</taxon>
        <taxon>Dichanthelium</taxon>
    </lineage>
</organism>
<protein>
    <submittedName>
        <fullName evidence="11">Protein NSP-INTERACTING KINASE 1</fullName>
    </submittedName>
</protein>
<gene>
    <name evidence="11" type="ORF">BAE44_0006941</name>
</gene>
<dbReference type="AlphaFoldDB" id="A0A1E5W430"/>
<evidence type="ECO:0000256" key="9">
    <source>
        <dbReference type="SAM" id="SignalP"/>
    </source>
</evidence>
<dbReference type="InterPro" id="IPR046956">
    <property type="entry name" value="RLP23-like"/>
</dbReference>
<dbReference type="EMBL" id="LWDX02022207">
    <property type="protein sequence ID" value="OEL32038.1"/>
    <property type="molecule type" value="Genomic_DNA"/>
</dbReference>
<dbReference type="SUPFAM" id="SSF52058">
    <property type="entry name" value="L domain-like"/>
    <property type="match status" value="1"/>
</dbReference>
<dbReference type="STRING" id="888268.A0A1E5W430"/>
<dbReference type="Pfam" id="PF08263">
    <property type="entry name" value="LRRNT_2"/>
    <property type="match status" value="1"/>
</dbReference>
<feature type="domain" description="Leucine-rich repeat-containing N-terminal plant-type" evidence="10">
    <location>
        <begin position="45"/>
        <end position="82"/>
    </location>
</feature>
<keyword evidence="11" id="KW-0808">Transferase</keyword>
<dbReference type="GO" id="GO:0016020">
    <property type="term" value="C:membrane"/>
    <property type="evidence" value="ECO:0007669"/>
    <property type="project" value="UniProtKB-SubCell"/>
</dbReference>
<proteinExistence type="predicted"/>
<comment type="caution">
    <text evidence="11">The sequence shown here is derived from an EMBL/GenBank/DDBJ whole genome shotgun (WGS) entry which is preliminary data.</text>
</comment>
<keyword evidence="5" id="KW-0677">Repeat</keyword>
<dbReference type="Proteomes" id="UP000095767">
    <property type="component" value="Unassembled WGS sequence"/>
</dbReference>
<keyword evidence="6" id="KW-1133">Transmembrane helix</keyword>
<keyword evidence="4 9" id="KW-0732">Signal</keyword>
<feature type="chain" id="PRO_5009188828" evidence="9">
    <location>
        <begin position="28"/>
        <end position="247"/>
    </location>
</feature>
<dbReference type="InterPro" id="IPR013210">
    <property type="entry name" value="LRR_N_plant-typ"/>
</dbReference>
<evidence type="ECO:0000256" key="5">
    <source>
        <dbReference type="ARBA" id="ARBA00022737"/>
    </source>
</evidence>
<evidence type="ECO:0000256" key="1">
    <source>
        <dbReference type="ARBA" id="ARBA00004479"/>
    </source>
</evidence>
<evidence type="ECO:0000259" key="10">
    <source>
        <dbReference type="Pfam" id="PF08263"/>
    </source>
</evidence>
<keyword evidence="11" id="KW-0418">Kinase</keyword>